<protein>
    <submittedName>
        <fullName evidence="1">Uncharacterized protein</fullName>
    </submittedName>
</protein>
<accession>A0ACC2EDI3</accession>
<dbReference type="Proteomes" id="UP001162992">
    <property type="component" value="Chromosome 2"/>
</dbReference>
<comment type="caution">
    <text evidence="1">The sequence shown here is derived from an EMBL/GenBank/DDBJ whole genome shotgun (WGS) entry which is preliminary data.</text>
</comment>
<name>A0ACC2EDI3_DIPCM</name>
<sequence>MEEAWERAVEAARGKEDAATIKSLTLDGAVKSFQCRLPPPSLLQPFVQLQKLSLANIGLTSLVEFPCLPQLKVLNLSDNRIATGLEHLVEAGLCSLEELGLSNNRIQLLEDLKPLSELRRLVSLDLYKCPVTSTVYYRPKVFSMIKGLQFLDNMDADDSEKPESDEDGDDDNDEEEGGGSYEESAGGGEENGVKHAIEEAHSDEDGNDEEEDVAEQDGDESEDEEGDDDNGEGIEDEDNSGGIVSAEPGSDDSDDDEEKGEPGDEEEISDKEDGDGYEEEEEQEEDEDDEDDEDEEDYGTEYLIREPGGHPEDDEGASDFEPGEDEEDEEIEDDDEGDDDEDGHSKAASAVKRKWSEDDNSEKGKRLQKH</sequence>
<organism evidence="1 2">
    <name type="scientific">Diphasiastrum complanatum</name>
    <name type="common">Issler's clubmoss</name>
    <name type="synonym">Lycopodium complanatum</name>
    <dbReference type="NCBI Taxonomy" id="34168"/>
    <lineage>
        <taxon>Eukaryota</taxon>
        <taxon>Viridiplantae</taxon>
        <taxon>Streptophyta</taxon>
        <taxon>Embryophyta</taxon>
        <taxon>Tracheophyta</taxon>
        <taxon>Lycopodiopsida</taxon>
        <taxon>Lycopodiales</taxon>
        <taxon>Lycopodiaceae</taxon>
        <taxon>Lycopodioideae</taxon>
        <taxon>Diphasiastrum</taxon>
    </lineage>
</organism>
<keyword evidence="2" id="KW-1185">Reference proteome</keyword>
<reference evidence="2" key="1">
    <citation type="journal article" date="2024" name="Proc. Natl. Acad. Sci. U.S.A.">
        <title>Extraordinary preservation of gene collinearity over three hundred million years revealed in homosporous lycophytes.</title>
        <authorList>
            <person name="Li C."/>
            <person name="Wickell D."/>
            <person name="Kuo L.Y."/>
            <person name="Chen X."/>
            <person name="Nie B."/>
            <person name="Liao X."/>
            <person name="Peng D."/>
            <person name="Ji J."/>
            <person name="Jenkins J."/>
            <person name="Williams M."/>
            <person name="Shu S."/>
            <person name="Plott C."/>
            <person name="Barry K."/>
            <person name="Rajasekar S."/>
            <person name="Grimwood J."/>
            <person name="Han X."/>
            <person name="Sun S."/>
            <person name="Hou Z."/>
            <person name="He W."/>
            <person name="Dai G."/>
            <person name="Sun C."/>
            <person name="Schmutz J."/>
            <person name="Leebens-Mack J.H."/>
            <person name="Li F.W."/>
            <person name="Wang L."/>
        </authorList>
    </citation>
    <scope>NUCLEOTIDE SEQUENCE [LARGE SCALE GENOMIC DNA]</scope>
    <source>
        <strain evidence="2">cv. PW_Plant_1</strain>
    </source>
</reference>
<gene>
    <name evidence="1" type="ORF">O6H91_02G021000</name>
</gene>
<proteinExistence type="predicted"/>
<evidence type="ECO:0000313" key="2">
    <source>
        <dbReference type="Proteomes" id="UP001162992"/>
    </source>
</evidence>
<dbReference type="EMBL" id="CM055093">
    <property type="protein sequence ID" value="KAJ7564531.1"/>
    <property type="molecule type" value="Genomic_DNA"/>
</dbReference>
<evidence type="ECO:0000313" key="1">
    <source>
        <dbReference type="EMBL" id="KAJ7564531.1"/>
    </source>
</evidence>